<dbReference type="InterPro" id="IPR011129">
    <property type="entry name" value="CSD"/>
</dbReference>
<dbReference type="SUPFAM" id="SSF50249">
    <property type="entry name" value="Nucleic acid-binding proteins"/>
    <property type="match status" value="1"/>
</dbReference>
<dbReference type="PRINTS" id="PR00050">
    <property type="entry name" value="COLDSHOCK"/>
</dbReference>
<dbReference type="InterPro" id="IPR002059">
    <property type="entry name" value="CSP_DNA-bd"/>
</dbReference>
<dbReference type="Gene3D" id="2.40.50.140">
    <property type="entry name" value="Nucleic acid-binding proteins"/>
    <property type="match status" value="1"/>
</dbReference>
<dbReference type="InterPro" id="IPR050181">
    <property type="entry name" value="Cold_shock_domain"/>
</dbReference>
<protein>
    <recommendedName>
        <fullName evidence="2">CSD domain-containing protein</fullName>
    </recommendedName>
</protein>
<sequence length="188" mass="21007">MQRIIYVIENNINTTDNISYISRIYYTMSSSSETSSPRLVGQVKWFNNKAGYGFITVSDGDYSGKDIFIHYSTIRVTNSQYKYLVQGEYVEFEVEKSSSDTHEYQASSVTGIKGGKLMCEMRALGRLEQGVASSARRYNTRPESADGFTKVTGRRRPASRRGDSQRTRPGQTQVESSPTSVALGESST</sequence>
<organism evidence="3">
    <name type="scientific">viral metagenome</name>
    <dbReference type="NCBI Taxonomy" id="1070528"/>
    <lineage>
        <taxon>unclassified sequences</taxon>
        <taxon>metagenomes</taxon>
        <taxon>organismal metagenomes</taxon>
    </lineage>
</organism>
<dbReference type="InterPro" id="IPR012340">
    <property type="entry name" value="NA-bd_OB-fold"/>
</dbReference>
<dbReference type="AlphaFoldDB" id="A0A6C0DRS3"/>
<dbReference type="CDD" id="cd04458">
    <property type="entry name" value="CSP_CDS"/>
    <property type="match status" value="1"/>
</dbReference>
<evidence type="ECO:0000259" key="2">
    <source>
        <dbReference type="PROSITE" id="PS51857"/>
    </source>
</evidence>
<dbReference type="GO" id="GO:0003676">
    <property type="term" value="F:nucleic acid binding"/>
    <property type="evidence" value="ECO:0007669"/>
    <property type="project" value="InterPro"/>
</dbReference>
<proteinExistence type="predicted"/>
<name>A0A6C0DRS3_9ZZZZ</name>
<accession>A0A6C0DRS3</accession>
<dbReference type="PROSITE" id="PS51857">
    <property type="entry name" value="CSD_2"/>
    <property type="match status" value="1"/>
</dbReference>
<dbReference type="SMART" id="SM00357">
    <property type="entry name" value="CSP"/>
    <property type="match status" value="1"/>
</dbReference>
<feature type="region of interest" description="Disordered" evidence="1">
    <location>
        <begin position="132"/>
        <end position="188"/>
    </location>
</feature>
<evidence type="ECO:0000256" key="1">
    <source>
        <dbReference type="SAM" id="MobiDB-lite"/>
    </source>
</evidence>
<dbReference type="EMBL" id="MN739661">
    <property type="protein sequence ID" value="QHT18970.1"/>
    <property type="molecule type" value="Genomic_DNA"/>
</dbReference>
<feature type="compositionally biased region" description="Polar residues" evidence="1">
    <location>
        <begin position="167"/>
        <end position="188"/>
    </location>
</feature>
<reference evidence="3" key="1">
    <citation type="journal article" date="2020" name="Nature">
        <title>Giant virus diversity and host interactions through global metagenomics.</title>
        <authorList>
            <person name="Schulz F."/>
            <person name="Roux S."/>
            <person name="Paez-Espino D."/>
            <person name="Jungbluth S."/>
            <person name="Walsh D.A."/>
            <person name="Denef V.J."/>
            <person name="McMahon K.D."/>
            <person name="Konstantinidis K.T."/>
            <person name="Eloe-Fadrosh E.A."/>
            <person name="Kyrpides N.C."/>
            <person name="Woyke T."/>
        </authorList>
    </citation>
    <scope>NUCLEOTIDE SEQUENCE</scope>
    <source>
        <strain evidence="3">GVMAG-M-3300023174-49</strain>
    </source>
</reference>
<dbReference type="PANTHER" id="PTHR11544">
    <property type="entry name" value="COLD SHOCK DOMAIN CONTAINING PROTEINS"/>
    <property type="match status" value="1"/>
</dbReference>
<dbReference type="Pfam" id="PF00313">
    <property type="entry name" value="CSD"/>
    <property type="match status" value="1"/>
</dbReference>
<feature type="domain" description="CSD" evidence="2">
    <location>
        <begin position="38"/>
        <end position="111"/>
    </location>
</feature>
<evidence type="ECO:0000313" key="3">
    <source>
        <dbReference type="EMBL" id="QHT18970.1"/>
    </source>
</evidence>